<dbReference type="PANTHER" id="PTHR42886">
    <property type="entry name" value="RE40534P-RELATED"/>
    <property type="match status" value="1"/>
</dbReference>
<dbReference type="Gene3D" id="3.40.50.1820">
    <property type="entry name" value="alpha/beta hydrolase"/>
    <property type="match status" value="1"/>
</dbReference>
<dbReference type="GO" id="GO:0042171">
    <property type="term" value="F:lysophosphatidic acid acyltransferase activity"/>
    <property type="evidence" value="ECO:0007669"/>
    <property type="project" value="TreeGrafter"/>
</dbReference>
<dbReference type="EMBL" id="VWOX01000019">
    <property type="protein sequence ID" value="KAA5539401.1"/>
    <property type="molecule type" value="Genomic_DNA"/>
</dbReference>
<evidence type="ECO:0000259" key="1">
    <source>
        <dbReference type="Pfam" id="PF12697"/>
    </source>
</evidence>
<dbReference type="Proteomes" id="UP000324479">
    <property type="component" value="Unassembled WGS sequence"/>
</dbReference>
<dbReference type="GO" id="GO:0052689">
    <property type="term" value="F:carboxylic ester hydrolase activity"/>
    <property type="evidence" value="ECO:0007669"/>
    <property type="project" value="TreeGrafter"/>
</dbReference>
<name>A0A5M6CVZ5_9BACT</name>
<dbReference type="PANTHER" id="PTHR42886:SF42">
    <property type="entry name" value="ALPHA_BETA-HYDROLASES SUPERFAMILY PROTEIN"/>
    <property type="match status" value="1"/>
</dbReference>
<evidence type="ECO:0000313" key="2">
    <source>
        <dbReference type="EMBL" id="KAA5539401.1"/>
    </source>
</evidence>
<proteinExistence type="predicted"/>
<dbReference type="AlphaFoldDB" id="A0A5M6CVZ5"/>
<dbReference type="GO" id="GO:0055088">
    <property type="term" value="P:lipid homeostasis"/>
    <property type="evidence" value="ECO:0007669"/>
    <property type="project" value="TreeGrafter"/>
</dbReference>
<keyword evidence="3" id="KW-1185">Reference proteome</keyword>
<dbReference type="SUPFAM" id="SSF53474">
    <property type="entry name" value="alpha/beta-Hydrolases"/>
    <property type="match status" value="1"/>
</dbReference>
<accession>A0A5M6CVZ5</accession>
<comment type="caution">
    <text evidence="2">The sequence shown here is derived from an EMBL/GenBank/DDBJ whole genome shotgun (WGS) entry which is preliminary data.</text>
</comment>
<dbReference type="InterPro" id="IPR000073">
    <property type="entry name" value="AB_hydrolase_1"/>
</dbReference>
<dbReference type="InterPro" id="IPR029058">
    <property type="entry name" value="AB_hydrolase_fold"/>
</dbReference>
<dbReference type="GO" id="GO:0006654">
    <property type="term" value="P:phosphatidic acid biosynthetic process"/>
    <property type="evidence" value="ECO:0007669"/>
    <property type="project" value="TreeGrafter"/>
</dbReference>
<keyword evidence="2" id="KW-0378">Hydrolase</keyword>
<sequence>MTARTLSQLIRHPVVFLHGWWGGPWVWDPWFQYFQSLGVTCQALDLHGGERPTFDQQLAQVFATVDHLQSPVLIGHSAGGLLAQKVAEQRNLAAVVLLASAPPRGVLSLRSWPLFKSAARHTWTIVSGRPFLPPRREMYRMNLNQLDPDQQQADYDRMVPTSGHEVFRVAVWGVPVDAARVHTPMLVINGSEDRLTVPSLAASIARRYNAAYRQYDGNAHYLMRESNWRDIAADTALWLDQHCVAEQSVTAGPNCDGTDHVTDPS</sequence>
<evidence type="ECO:0000313" key="3">
    <source>
        <dbReference type="Proteomes" id="UP000324479"/>
    </source>
</evidence>
<organism evidence="2 3">
    <name type="scientific">Roseiconus nitratireducens</name>
    <dbReference type="NCBI Taxonomy" id="2605748"/>
    <lineage>
        <taxon>Bacteria</taxon>
        <taxon>Pseudomonadati</taxon>
        <taxon>Planctomycetota</taxon>
        <taxon>Planctomycetia</taxon>
        <taxon>Pirellulales</taxon>
        <taxon>Pirellulaceae</taxon>
        <taxon>Roseiconus</taxon>
    </lineage>
</organism>
<gene>
    <name evidence="2" type="ORF">FYK55_23985</name>
</gene>
<dbReference type="RefSeq" id="WP_150079176.1">
    <property type="nucleotide sequence ID" value="NZ_VWOX01000019.1"/>
</dbReference>
<dbReference type="Pfam" id="PF12697">
    <property type="entry name" value="Abhydrolase_6"/>
    <property type="match status" value="1"/>
</dbReference>
<protein>
    <submittedName>
        <fullName evidence="2">Alpha/beta hydrolase</fullName>
    </submittedName>
</protein>
<feature type="domain" description="AB hydrolase-1" evidence="1">
    <location>
        <begin position="14"/>
        <end position="232"/>
    </location>
</feature>
<reference evidence="2 3" key="1">
    <citation type="submission" date="2019-08" db="EMBL/GenBank/DDBJ databases">
        <authorList>
            <person name="Dhanesh K."/>
            <person name="Kumar G."/>
            <person name="Sasikala C."/>
            <person name="Venkata Ramana C."/>
        </authorList>
    </citation>
    <scope>NUCLEOTIDE SEQUENCE [LARGE SCALE GENOMIC DNA]</scope>
    <source>
        <strain evidence="2 3">JC645</strain>
    </source>
</reference>